<evidence type="ECO:0000313" key="1">
    <source>
        <dbReference type="EMBL" id="KER01792.1"/>
    </source>
</evidence>
<accession>A0A081RSY9</accession>
<sequence>MTMGLKSKLIALVVFNSAKRYCSFSTIRLTLLNVLLLG</sequence>
<comment type="caution">
    <text evidence="1">The sequence shown here is derived from an EMBL/GenBank/DDBJ whole genome shotgun (WGS) entry which is preliminary data.</text>
</comment>
<evidence type="ECO:0000313" key="2">
    <source>
        <dbReference type="Proteomes" id="UP000028002"/>
    </source>
</evidence>
<reference evidence="1 2" key="1">
    <citation type="submission" date="2014-03" db="EMBL/GenBank/DDBJ databases">
        <title>Draft Genome of Photorhabdus temperata Meg1.</title>
        <authorList>
            <person name="Hurst S.G.IV."/>
            <person name="Morris K."/>
            <person name="Thomas K."/>
            <person name="Tisa L.S."/>
        </authorList>
    </citation>
    <scope>NUCLEOTIDE SEQUENCE [LARGE SCALE GENOMIC DNA]</scope>
    <source>
        <strain evidence="1 2">Meg1</strain>
    </source>
</reference>
<dbReference type="EMBL" id="JGVH01000069">
    <property type="protein sequence ID" value="KER01792.1"/>
    <property type="molecule type" value="Genomic_DNA"/>
</dbReference>
<proteinExistence type="predicted"/>
<dbReference type="AlphaFoldDB" id="A0A081RSY9"/>
<dbReference type="Proteomes" id="UP000028002">
    <property type="component" value="Unassembled WGS sequence"/>
</dbReference>
<protein>
    <submittedName>
        <fullName evidence="1">Uncharacterized protein</fullName>
    </submittedName>
</protein>
<organism evidence="1 2">
    <name type="scientific">Photorhabdus temperata subsp. temperata Meg1</name>
    <dbReference type="NCBI Taxonomy" id="1393735"/>
    <lineage>
        <taxon>Bacteria</taxon>
        <taxon>Pseudomonadati</taxon>
        <taxon>Pseudomonadota</taxon>
        <taxon>Gammaproteobacteria</taxon>
        <taxon>Enterobacterales</taxon>
        <taxon>Morganellaceae</taxon>
        <taxon>Photorhabdus</taxon>
    </lineage>
</organism>
<name>A0A081RSY9_PHOTE</name>
<gene>
    <name evidence="1" type="ORF">MEG1DRAFT_03577</name>
</gene>